<dbReference type="Proteomes" id="UP000191272">
    <property type="component" value="Chromosome"/>
</dbReference>
<keyword evidence="1" id="KW-0812">Transmembrane</keyword>
<proteinExistence type="predicted"/>
<dbReference type="KEGG" id="nmj:NM96_05225"/>
<sequence>MAHSTDDYFDYPRGRVITVYAASTVFFAFSIGYYALFFTVPALICGLILSLTSTYRDLRGLIRAIITGSLCLCGCLYLLLFGADFVTSLLASVVIGGTYSLIVGVLSLPNPPGEDDIQEPA</sequence>
<gene>
    <name evidence="2" type="ORF">A6J88_10905</name>
    <name evidence="3" type="ORF">QP792_06665</name>
</gene>
<evidence type="ECO:0000313" key="2">
    <source>
        <dbReference type="EMBL" id="ARC51642.1"/>
    </source>
</evidence>
<dbReference type="AlphaFoldDB" id="A0AAW6ZFQ0"/>
<reference evidence="4" key="1">
    <citation type="submission" date="2017-03" db="EMBL/GenBank/DDBJ databases">
        <title>FDA dAtabase for Regulatory Grade micrObial Sequences (FDA-ARGOS): Supporting development and validation of Infectious Disease Dx tests.</title>
        <authorList>
            <person name="Campos J."/>
            <person name="Goldberg B."/>
            <person name="Tallon L."/>
            <person name="Sadzewicz L."/>
            <person name="Sengamalay N."/>
            <person name="Ott S."/>
            <person name="Godinez A."/>
            <person name="Nagaraj S."/>
            <person name="Vyas G."/>
            <person name="Aluvathingal J."/>
            <person name="Nadendla S."/>
            <person name="Geyer C."/>
            <person name="Nandy P."/>
            <person name="Hobson J."/>
            <person name="Sichtig H."/>
        </authorList>
    </citation>
    <scope>NUCLEOTIDE SEQUENCE [LARGE SCALE GENOMIC DNA]</scope>
    <source>
        <strain evidence="4">FDAARGOS_260</strain>
    </source>
</reference>
<accession>A0AAW6ZFQ0</accession>
<reference evidence="3" key="3">
    <citation type="submission" date="2023-05" db="EMBL/GenBank/DDBJ databases">
        <title>Genomic Catalog of Human Bladder Bacteria.</title>
        <authorList>
            <person name="Du J."/>
        </authorList>
    </citation>
    <scope>NUCLEOTIDE SEQUENCE</scope>
    <source>
        <strain evidence="3">UMB7974B</strain>
    </source>
</reference>
<evidence type="ECO:0000313" key="5">
    <source>
        <dbReference type="Proteomes" id="UP001240589"/>
    </source>
</evidence>
<dbReference type="Proteomes" id="UP001240589">
    <property type="component" value="Unassembled WGS sequence"/>
</dbReference>
<keyword evidence="1" id="KW-1133">Transmembrane helix</keyword>
<protein>
    <submittedName>
        <fullName evidence="3">Uncharacterized protein</fullName>
    </submittedName>
</protein>
<dbReference type="EMBL" id="JASPBL010000028">
    <property type="protein sequence ID" value="MDK8361888.1"/>
    <property type="molecule type" value="Genomic_DNA"/>
</dbReference>
<keyword evidence="1" id="KW-0472">Membrane</keyword>
<feature type="transmembrane region" description="Helical" evidence="1">
    <location>
        <begin position="20"/>
        <end position="49"/>
    </location>
</feature>
<reference evidence="2" key="2">
    <citation type="submission" date="2017-12" db="EMBL/GenBank/DDBJ databases">
        <title>FDA dAtabase for Regulatory Grade micrObial Sequences (FDA-ARGOS): Supporting development and validation of Infectious Disease Dx tests.</title>
        <authorList>
            <person name="Campos J."/>
            <person name="Goldberg B."/>
            <person name="Tallon L."/>
            <person name="Sadzewicz L."/>
            <person name="Sengamalay N."/>
            <person name="Ott S."/>
            <person name="Godinez A."/>
            <person name="Nagaraj S."/>
            <person name="Vyas G."/>
            <person name="Aluvathingal J."/>
            <person name="Nadendla S."/>
            <person name="Geyer C."/>
            <person name="Nandy P."/>
            <person name="Hobson J."/>
            <person name="Sichtig H."/>
        </authorList>
    </citation>
    <scope>NUCLEOTIDE SEQUENCE</scope>
    <source>
        <strain evidence="2">FDAARGOS_260</strain>
    </source>
</reference>
<evidence type="ECO:0000313" key="3">
    <source>
        <dbReference type="EMBL" id="MDK8361888.1"/>
    </source>
</evidence>
<evidence type="ECO:0000313" key="4">
    <source>
        <dbReference type="Proteomes" id="UP000191272"/>
    </source>
</evidence>
<organism evidence="3 5">
    <name type="scientific">Neisseria mucosa</name>
    <dbReference type="NCBI Taxonomy" id="488"/>
    <lineage>
        <taxon>Bacteria</taxon>
        <taxon>Pseudomonadati</taxon>
        <taxon>Pseudomonadota</taxon>
        <taxon>Betaproteobacteria</taxon>
        <taxon>Neisseriales</taxon>
        <taxon>Neisseriaceae</taxon>
        <taxon>Neisseria</taxon>
    </lineage>
</organism>
<feature type="transmembrane region" description="Helical" evidence="1">
    <location>
        <begin position="89"/>
        <end position="108"/>
    </location>
</feature>
<evidence type="ECO:0000256" key="1">
    <source>
        <dbReference type="SAM" id="Phobius"/>
    </source>
</evidence>
<feature type="transmembrane region" description="Helical" evidence="1">
    <location>
        <begin position="61"/>
        <end position="83"/>
    </location>
</feature>
<name>A0AAW6ZFQ0_NEIMU</name>
<dbReference type="RefSeq" id="WP_080614245.1">
    <property type="nucleotide sequence ID" value="NZ_CP020452.2"/>
</dbReference>
<keyword evidence="4" id="KW-1185">Reference proteome</keyword>
<dbReference type="EMBL" id="CP020452">
    <property type="protein sequence ID" value="ARC51642.1"/>
    <property type="molecule type" value="Genomic_DNA"/>
</dbReference>